<keyword evidence="1" id="KW-1133">Transmembrane helix</keyword>
<proteinExistence type="predicted"/>
<dbReference type="EMBL" id="NPDX01000001">
    <property type="protein sequence ID" value="PJZ84862.1"/>
    <property type="molecule type" value="Genomic_DNA"/>
</dbReference>
<keyword evidence="1" id="KW-0812">Transmembrane</keyword>
<keyword evidence="1" id="KW-0472">Membrane</keyword>
<sequence>MPKLSRYFIKSGMLYLFFGVLVYAFSEFPGLQWEIHLMPVYWHMITLGWITQIIMGVSLWMYPKGKNPTPKNGTKIAWTAYLSLNLGLILRIVSEPFLYQHKELSIYPFVCSIFFQLLGILCFVLEIWPRLEPQGKK</sequence>
<dbReference type="Gene3D" id="1.20.210.10">
    <property type="entry name" value="Cytochrome c oxidase-like, subunit I domain"/>
    <property type="match status" value="1"/>
</dbReference>
<feature type="transmembrane region" description="Helical" evidence="1">
    <location>
        <begin position="106"/>
        <end position="128"/>
    </location>
</feature>
<dbReference type="RefSeq" id="WP_100741749.1">
    <property type="nucleotide sequence ID" value="NZ_NPDW01000001.1"/>
</dbReference>
<feature type="transmembrane region" description="Helical" evidence="1">
    <location>
        <begin position="7"/>
        <end position="25"/>
    </location>
</feature>
<keyword evidence="3" id="KW-1185">Reference proteome</keyword>
<gene>
    <name evidence="2" type="ORF">CH364_00855</name>
</gene>
<accession>A0A2N0AKL5</accession>
<dbReference type="InterPro" id="IPR036927">
    <property type="entry name" value="Cyt_c_oxase-like_su1_sf"/>
</dbReference>
<name>A0A2N0AKL5_9LEPT</name>
<organism evidence="2 3">
    <name type="scientific">Leptospira harrisiae</name>
    <dbReference type="NCBI Taxonomy" id="2023189"/>
    <lineage>
        <taxon>Bacteria</taxon>
        <taxon>Pseudomonadati</taxon>
        <taxon>Spirochaetota</taxon>
        <taxon>Spirochaetia</taxon>
        <taxon>Leptospirales</taxon>
        <taxon>Leptospiraceae</taxon>
        <taxon>Leptospira</taxon>
    </lineage>
</organism>
<protein>
    <submittedName>
        <fullName evidence="2">Uncharacterized protein</fullName>
    </submittedName>
</protein>
<dbReference type="AlphaFoldDB" id="A0A2N0AKL5"/>
<evidence type="ECO:0000313" key="3">
    <source>
        <dbReference type="Proteomes" id="UP000232145"/>
    </source>
</evidence>
<evidence type="ECO:0000256" key="1">
    <source>
        <dbReference type="SAM" id="Phobius"/>
    </source>
</evidence>
<evidence type="ECO:0000313" key="2">
    <source>
        <dbReference type="EMBL" id="PJZ84862.1"/>
    </source>
</evidence>
<dbReference type="Proteomes" id="UP000232145">
    <property type="component" value="Unassembled WGS sequence"/>
</dbReference>
<feature type="transmembrane region" description="Helical" evidence="1">
    <location>
        <begin position="74"/>
        <end position="94"/>
    </location>
</feature>
<reference evidence="2 3" key="1">
    <citation type="submission" date="2017-07" db="EMBL/GenBank/DDBJ databases">
        <title>Leptospira spp. isolated from tropical soils.</title>
        <authorList>
            <person name="Thibeaux R."/>
            <person name="Iraola G."/>
            <person name="Ferres I."/>
            <person name="Bierque E."/>
            <person name="Girault D."/>
            <person name="Soupe-Gilbert M.-E."/>
            <person name="Picardeau M."/>
            <person name="Goarant C."/>
        </authorList>
    </citation>
    <scope>NUCLEOTIDE SEQUENCE [LARGE SCALE GENOMIC DNA]</scope>
    <source>
        <strain evidence="2 3">FH2-B-A1</strain>
    </source>
</reference>
<comment type="caution">
    <text evidence="2">The sequence shown here is derived from an EMBL/GenBank/DDBJ whole genome shotgun (WGS) entry which is preliminary data.</text>
</comment>
<feature type="transmembrane region" description="Helical" evidence="1">
    <location>
        <begin position="40"/>
        <end position="62"/>
    </location>
</feature>
<dbReference type="OrthoDB" id="340241at2"/>